<keyword evidence="2" id="KW-0647">Proteasome</keyword>
<dbReference type="InterPro" id="IPR036390">
    <property type="entry name" value="WH_DNA-bd_sf"/>
</dbReference>
<dbReference type="Pfam" id="PF01399">
    <property type="entry name" value="PCI"/>
    <property type="match status" value="1"/>
</dbReference>
<protein>
    <submittedName>
        <fullName evidence="5">ATPase regulatory subunit 11</fullName>
    </submittedName>
</protein>
<feature type="domain" description="PCI" evidence="4">
    <location>
        <begin position="254"/>
        <end position="438"/>
    </location>
</feature>
<gene>
    <name evidence="5" type="ORF">SEMRO_413_G138100.1</name>
</gene>
<accession>A0A9N8HD80</accession>
<dbReference type="AlphaFoldDB" id="A0A9N8HD80"/>
<feature type="compositionally biased region" description="Low complexity" evidence="3">
    <location>
        <begin position="10"/>
        <end position="19"/>
    </location>
</feature>
<dbReference type="InterPro" id="IPR040773">
    <property type="entry name" value="Rpn6_N"/>
</dbReference>
<evidence type="ECO:0000313" key="6">
    <source>
        <dbReference type="Proteomes" id="UP001153069"/>
    </source>
</evidence>
<dbReference type="Proteomes" id="UP001153069">
    <property type="component" value="Unassembled WGS sequence"/>
</dbReference>
<dbReference type="GO" id="GO:0000502">
    <property type="term" value="C:proteasome complex"/>
    <property type="evidence" value="ECO:0007669"/>
    <property type="project" value="UniProtKB-KW"/>
</dbReference>
<comment type="caution">
    <text evidence="5">The sequence shown here is derived from an EMBL/GenBank/DDBJ whole genome shotgun (WGS) entry which is preliminary data.</text>
</comment>
<dbReference type="SUPFAM" id="SSF48452">
    <property type="entry name" value="TPR-like"/>
    <property type="match status" value="1"/>
</dbReference>
<sequence>MVSEEPVAMEVEPTAAPAAGEEEEDVQDLMELADEASALPADKQVPILISLIKDEKADVPRYGSKAVSIKERAVYDLTRAYCAIKEYNEVVNFLTGATGKAFFDNINRAKCAKLVRQVLDIVCSLVPDQLDMQEQICNNIIEWTRSEKRTFLRQRVEAKLASILFLQKDYASAIELIDRLLRELKKLDDKQLLVEAHLMESKIHFALRNVPKAKAALTASRTAANAIYVSPSLQASIDTMSGTIHTQEGDYNTAHSYFLEAFEQLDQMNNRDQAIPCLKYMTLCRILDSLNKALKLSAKGGVGATSDRSDVDISGMITGRQGVKYAGRDIEAMLAVAKAASRRSLKEYEAVLNEYSSELQDDLLIKHHLQLLQEQLLESNLIRIIEPYSCVEIEHISKLIEISVPLVERKLSQMILDGKFQGILDQGKGQLVVYEESEKDSAMEKGLEVIANMDAVVTSLFERSKALRTMML</sequence>
<dbReference type="Pfam" id="PF18055">
    <property type="entry name" value="RPN6_N"/>
    <property type="match status" value="1"/>
</dbReference>
<evidence type="ECO:0000256" key="3">
    <source>
        <dbReference type="SAM" id="MobiDB-lite"/>
    </source>
</evidence>
<keyword evidence="6" id="KW-1185">Reference proteome</keyword>
<dbReference type="OrthoDB" id="1418352at2759"/>
<dbReference type="EMBL" id="CAICTM010000412">
    <property type="protein sequence ID" value="CAB9509981.1"/>
    <property type="molecule type" value="Genomic_DNA"/>
</dbReference>
<evidence type="ECO:0000313" key="5">
    <source>
        <dbReference type="EMBL" id="CAB9509981.1"/>
    </source>
</evidence>
<dbReference type="SMART" id="SM00753">
    <property type="entry name" value="PAM"/>
    <property type="match status" value="1"/>
</dbReference>
<evidence type="ECO:0000259" key="4">
    <source>
        <dbReference type="PROSITE" id="PS50250"/>
    </source>
</evidence>
<dbReference type="InterPro" id="IPR050871">
    <property type="entry name" value="26S_Proteasome/COP9_Components"/>
</dbReference>
<evidence type="ECO:0000256" key="2">
    <source>
        <dbReference type="ARBA" id="ARBA00022942"/>
    </source>
</evidence>
<name>A0A9N8HD80_9STRA</name>
<dbReference type="PROSITE" id="PS50250">
    <property type="entry name" value="PCI"/>
    <property type="match status" value="1"/>
</dbReference>
<dbReference type="Gene3D" id="1.25.40.570">
    <property type="match status" value="1"/>
</dbReference>
<proteinExistence type="inferred from homology"/>
<organism evidence="5 6">
    <name type="scientific">Seminavis robusta</name>
    <dbReference type="NCBI Taxonomy" id="568900"/>
    <lineage>
        <taxon>Eukaryota</taxon>
        <taxon>Sar</taxon>
        <taxon>Stramenopiles</taxon>
        <taxon>Ochrophyta</taxon>
        <taxon>Bacillariophyta</taxon>
        <taxon>Bacillariophyceae</taxon>
        <taxon>Bacillariophycidae</taxon>
        <taxon>Naviculales</taxon>
        <taxon>Naviculaceae</taxon>
        <taxon>Seminavis</taxon>
    </lineage>
</organism>
<reference evidence="5" key="1">
    <citation type="submission" date="2020-06" db="EMBL/GenBank/DDBJ databases">
        <authorList>
            <consortium name="Plant Systems Biology data submission"/>
        </authorList>
    </citation>
    <scope>NUCLEOTIDE SEQUENCE</scope>
    <source>
        <strain evidence="5">D6</strain>
    </source>
</reference>
<dbReference type="InterPro" id="IPR000717">
    <property type="entry name" value="PCI_dom"/>
</dbReference>
<feature type="region of interest" description="Disordered" evidence="3">
    <location>
        <begin position="1"/>
        <end position="23"/>
    </location>
</feature>
<dbReference type="PANTHER" id="PTHR10678">
    <property type="entry name" value="26S PROTEASOME NON-ATPASE REGULATORY SUBUNIT 11/COP9 SIGNALOSOME COMPLEX SUBUNIT 2"/>
    <property type="match status" value="1"/>
</dbReference>
<comment type="similarity">
    <text evidence="1">Belongs to the proteasome subunit S9 family.</text>
</comment>
<dbReference type="SUPFAM" id="SSF46785">
    <property type="entry name" value="Winged helix' DNA-binding domain"/>
    <property type="match status" value="1"/>
</dbReference>
<dbReference type="InterPro" id="IPR011990">
    <property type="entry name" value="TPR-like_helical_dom_sf"/>
</dbReference>
<evidence type="ECO:0000256" key="1">
    <source>
        <dbReference type="ARBA" id="ARBA00007454"/>
    </source>
</evidence>
<dbReference type="SMART" id="SM00088">
    <property type="entry name" value="PINT"/>
    <property type="match status" value="1"/>
</dbReference>